<dbReference type="Proteomes" id="UP000663845">
    <property type="component" value="Unassembled WGS sequence"/>
</dbReference>
<name>A0A815ACF0_9BILA</name>
<feature type="compositionally biased region" description="Low complexity" evidence="1">
    <location>
        <begin position="73"/>
        <end position="91"/>
    </location>
</feature>
<feature type="region of interest" description="Disordered" evidence="1">
    <location>
        <begin position="30"/>
        <end position="108"/>
    </location>
</feature>
<gene>
    <name evidence="2" type="ORF">JYZ213_LOCUS29859</name>
</gene>
<dbReference type="AlphaFoldDB" id="A0A815ACF0"/>
<reference evidence="2" key="1">
    <citation type="submission" date="2021-02" db="EMBL/GenBank/DDBJ databases">
        <authorList>
            <person name="Nowell W R."/>
        </authorList>
    </citation>
    <scope>NUCLEOTIDE SEQUENCE</scope>
</reference>
<dbReference type="EMBL" id="CAJNOG010000465">
    <property type="protein sequence ID" value="CAF1255606.1"/>
    <property type="molecule type" value="Genomic_DNA"/>
</dbReference>
<evidence type="ECO:0000313" key="2">
    <source>
        <dbReference type="EMBL" id="CAF1255606.1"/>
    </source>
</evidence>
<comment type="caution">
    <text evidence="2">The sequence shown here is derived from an EMBL/GenBank/DDBJ whole genome shotgun (WGS) entry which is preliminary data.</text>
</comment>
<protein>
    <submittedName>
        <fullName evidence="2">Uncharacterized protein</fullName>
    </submittedName>
</protein>
<evidence type="ECO:0000256" key="1">
    <source>
        <dbReference type="SAM" id="MobiDB-lite"/>
    </source>
</evidence>
<accession>A0A815ACF0</accession>
<proteinExistence type="predicted"/>
<organism evidence="2 3">
    <name type="scientific">Adineta steineri</name>
    <dbReference type="NCBI Taxonomy" id="433720"/>
    <lineage>
        <taxon>Eukaryota</taxon>
        <taxon>Metazoa</taxon>
        <taxon>Spiralia</taxon>
        <taxon>Gnathifera</taxon>
        <taxon>Rotifera</taxon>
        <taxon>Eurotatoria</taxon>
        <taxon>Bdelloidea</taxon>
        <taxon>Adinetida</taxon>
        <taxon>Adinetidae</taxon>
        <taxon>Adineta</taxon>
    </lineage>
</organism>
<feature type="compositionally biased region" description="Basic residues" evidence="1">
    <location>
        <begin position="30"/>
        <end position="40"/>
    </location>
</feature>
<evidence type="ECO:0000313" key="3">
    <source>
        <dbReference type="Proteomes" id="UP000663845"/>
    </source>
</evidence>
<sequence>MPRHCAECHGITPNFQVNFCQHCGKTFGTRIHRPTSRKSRPSVVSLPSERIPSGTVHRHHPSVTSKSLRTGLPSSSPSHSSSSYSLKSRPISIERKRRETSHDDSHKRSNSCQYKIICGEYLSSLKWQEVFFNRKHNRCYCNECYPMSCNDTFETGGSTYVIPRNWCRFGLHVDQVRAQTDHIWDQWIITYHGTSAIAAESIVNHRQFLIPGDRCIDGTSIYIHPDHIKDKYEIYTSPTIAYSSLSCYCPAQQFRSKLTNKLYNAQIVLQCRQKPGAFKVQAETVGAGNKRICSVISNDQVEILTTIRAAIVPYGVVIKLTEINRNDY</sequence>
<feature type="compositionally biased region" description="Basic and acidic residues" evidence="1">
    <location>
        <begin position="92"/>
        <end position="107"/>
    </location>
</feature>